<gene>
    <name evidence="2" type="ORF">PR048_031136</name>
</gene>
<accession>A0ABQ9G4F1</accession>
<evidence type="ECO:0000313" key="2">
    <source>
        <dbReference type="EMBL" id="KAJ8867335.1"/>
    </source>
</evidence>
<name>A0ABQ9G4F1_9NEOP</name>
<feature type="compositionally biased region" description="Basic and acidic residues" evidence="1">
    <location>
        <begin position="594"/>
        <end position="603"/>
    </location>
</feature>
<comment type="caution">
    <text evidence="2">The sequence shown here is derived from an EMBL/GenBank/DDBJ whole genome shotgun (WGS) entry which is preliminary data.</text>
</comment>
<proteinExistence type="predicted"/>
<evidence type="ECO:0000313" key="3">
    <source>
        <dbReference type="Proteomes" id="UP001159363"/>
    </source>
</evidence>
<organism evidence="2 3">
    <name type="scientific">Dryococelus australis</name>
    <dbReference type="NCBI Taxonomy" id="614101"/>
    <lineage>
        <taxon>Eukaryota</taxon>
        <taxon>Metazoa</taxon>
        <taxon>Ecdysozoa</taxon>
        <taxon>Arthropoda</taxon>
        <taxon>Hexapoda</taxon>
        <taxon>Insecta</taxon>
        <taxon>Pterygota</taxon>
        <taxon>Neoptera</taxon>
        <taxon>Polyneoptera</taxon>
        <taxon>Phasmatodea</taxon>
        <taxon>Verophasmatodea</taxon>
        <taxon>Anareolatae</taxon>
        <taxon>Phasmatidae</taxon>
        <taxon>Eurycanthinae</taxon>
        <taxon>Dryococelus</taxon>
    </lineage>
</organism>
<protein>
    <submittedName>
        <fullName evidence="2">Uncharacterized protein</fullName>
    </submittedName>
</protein>
<feature type="region of interest" description="Disordered" evidence="1">
    <location>
        <begin position="571"/>
        <end position="640"/>
    </location>
</feature>
<evidence type="ECO:0000256" key="1">
    <source>
        <dbReference type="SAM" id="MobiDB-lite"/>
    </source>
</evidence>
<keyword evidence="3" id="KW-1185">Reference proteome</keyword>
<dbReference type="Proteomes" id="UP001159363">
    <property type="component" value="Chromosome 14"/>
</dbReference>
<dbReference type="EMBL" id="JARBHB010000015">
    <property type="protein sequence ID" value="KAJ8867335.1"/>
    <property type="molecule type" value="Genomic_DNA"/>
</dbReference>
<reference evidence="2 3" key="1">
    <citation type="submission" date="2023-02" db="EMBL/GenBank/DDBJ databases">
        <title>LHISI_Scaffold_Assembly.</title>
        <authorList>
            <person name="Stuart O.P."/>
            <person name="Cleave R."/>
            <person name="Magrath M.J.L."/>
            <person name="Mikheyev A.S."/>
        </authorList>
    </citation>
    <scope>NUCLEOTIDE SEQUENCE [LARGE SCALE GENOMIC DNA]</scope>
    <source>
        <strain evidence="2">Daus_M_001</strain>
        <tissue evidence="2">Leg muscle</tissue>
    </source>
</reference>
<feature type="region of interest" description="Disordered" evidence="1">
    <location>
        <begin position="513"/>
        <end position="532"/>
    </location>
</feature>
<sequence length="882" mass="97849">MGCGKLEWGRSVARNEVCTCGSKPTPGPMIKSLLRRVDLARVWREGGGGGVEIGVGTGTHVWASPCYVPSVTSPGLPLDACPRLCTSKDADSRSGDLGRDADVQNVLTPIPLNYIREHSLASVTFFFFRPMREIPEETRLPTASLGTIPTCENLQLPGRGLNQDRLGGRRLDKELSPDKETWPTTKRKLHECPRVQVHFAKVFMAKLDFNILHPQLQPPLIIGRSSTRKYVVTPLANQRLVIHLPVGRRANMISSATRSSQSGTRPEPCAANLRMGASLCTSLLCDQVVKHPVQRPQPNRLPPWRTEFDFRGIHPDLHMWESCLTMPLVGGFSGASPPSPRLFIPELLHTDLTSPSSALKTLLLTLDSLLVYKYAHIKCALVVCSDSGGRRFGYSSPTGVKHSVDQLIGPHGVWHWRTLPQSSSSTVTADNQCAADIGIFVHKSVEYSLATTLAQNQYCGWMILTRTRLSVCLRITDVQYRSYLFPTGQPVRKCLLTEIGRWAKAERIMQCRQASVRHKTRPDRRADKATPGAHGECHVCTMNISSPGGGLHTGSRHANILQSCNPAGRKSGVGDRLYKDPLPLPGGGQPPCLRGREIPENTRRPAASHGTIPTGENPGVTRPGIEPSSSRWEVSSLPSTPPRLSLVAKYTRDTSVAEQGIFGVDSTHECLITTDSLYPMEIVPIDPWHKKQPMIKWFLCLQQLIAFSSETTQRGNCRSLLKLQPHTNPKCLHWPVKFCNTVSSQRLEASAAQPLGNLPPHAVANQIQVFHSQSVNGYSKYSPLHFVSVYVEWVEVGGSRVSMCNWRARNQREIYRGYVSCNLFSQLLLKLDPRSDLRSTQKTVAPFEFRVELEIEMKYIHFKPPKLGVRDLDPRSAAIVDK</sequence>